<dbReference type="GO" id="GO:0005829">
    <property type="term" value="C:cytosol"/>
    <property type="evidence" value="ECO:0007669"/>
    <property type="project" value="TreeGrafter"/>
</dbReference>
<evidence type="ECO:0000313" key="6">
    <source>
        <dbReference type="EMBL" id="CAD8284711.1"/>
    </source>
</evidence>
<reference evidence="6" key="1">
    <citation type="submission" date="2021-01" db="EMBL/GenBank/DDBJ databases">
        <authorList>
            <person name="Corre E."/>
            <person name="Pelletier E."/>
            <person name="Niang G."/>
            <person name="Scheremetjew M."/>
            <person name="Finn R."/>
            <person name="Kale V."/>
            <person name="Holt S."/>
            <person name="Cochrane G."/>
            <person name="Meng A."/>
            <person name="Brown T."/>
            <person name="Cohen L."/>
        </authorList>
    </citation>
    <scope>NUCLEOTIDE SEQUENCE</scope>
    <source>
        <strain evidence="6">CCMP219</strain>
    </source>
</reference>
<comment type="similarity">
    <text evidence="1">Belongs to the class IV-like SAM-binding methyltransferase superfamily. RNA methyltransferase TrmH family.</text>
</comment>
<evidence type="ECO:0000259" key="5">
    <source>
        <dbReference type="Pfam" id="PF00588"/>
    </source>
</evidence>
<dbReference type="GO" id="GO:0002128">
    <property type="term" value="P:tRNA nucleoside ribose methylation"/>
    <property type="evidence" value="ECO:0007669"/>
    <property type="project" value="TreeGrafter"/>
</dbReference>
<protein>
    <recommendedName>
        <fullName evidence="5">tRNA/rRNA methyltransferase SpoU type domain-containing protein</fullName>
    </recommendedName>
</protein>
<dbReference type="GO" id="GO:0003723">
    <property type="term" value="F:RNA binding"/>
    <property type="evidence" value="ECO:0007669"/>
    <property type="project" value="InterPro"/>
</dbReference>
<organism evidence="6">
    <name type="scientific">Chlamydomonas euryale</name>
    <dbReference type="NCBI Taxonomy" id="1486919"/>
    <lineage>
        <taxon>Eukaryota</taxon>
        <taxon>Viridiplantae</taxon>
        <taxon>Chlorophyta</taxon>
        <taxon>core chlorophytes</taxon>
        <taxon>Chlorophyceae</taxon>
        <taxon>CS clade</taxon>
        <taxon>Chlamydomonadales</taxon>
        <taxon>Chlamydomonadaceae</taxon>
        <taxon>Chlamydomonas</taxon>
    </lineage>
</organism>
<dbReference type="PANTHER" id="PTHR42786">
    <property type="entry name" value="TRNA/RRNA METHYLTRANSFERASE"/>
    <property type="match status" value="1"/>
</dbReference>
<evidence type="ECO:0000256" key="2">
    <source>
        <dbReference type="ARBA" id="ARBA00022603"/>
    </source>
</evidence>
<dbReference type="InterPro" id="IPR001537">
    <property type="entry name" value="SpoU_MeTrfase"/>
</dbReference>
<proteinExistence type="inferred from homology"/>
<dbReference type="Pfam" id="PF00588">
    <property type="entry name" value="SpoU_methylase"/>
    <property type="match status" value="1"/>
</dbReference>
<dbReference type="EMBL" id="HBEC01010299">
    <property type="protein sequence ID" value="CAD8284711.1"/>
    <property type="molecule type" value="Transcribed_RNA"/>
</dbReference>
<evidence type="ECO:0000256" key="1">
    <source>
        <dbReference type="ARBA" id="ARBA00007228"/>
    </source>
</evidence>
<dbReference type="AlphaFoldDB" id="A0A7R9V4J6"/>
<evidence type="ECO:0000256" key="4">
    <source>
        <dbReference type="ARBA" id="ARBA00022691"/>
    </source>
</evidence>
<dbReference type="Gene3D" id="3.40.1280.10">
    <property type="match status" value="1"/>
</dbReference>
<evidence type="ECO:0000256" key="3">
    <source>
        <dbReference type="ARBA" id="ARBA00022679"/>
    </source>
</evidence>
<dbReference type="CDD" id="cd18093">
    <property type="entry name" value="SpoU-like_TrmJ"/>
    <property type="match status" value="1"/>
</dbReference>
<keyword evidence="2" id="KW-0489">Methyltransferase</keyword>
<keyword evidence="3" id="KW-0808">Transferase</keyword>
<dbReference type="GO" id="GO:0008173">
    <property type="term" value="F:RNA methyltransferase activity"/>
    <property type="evidence" value="ECO:0007669"/>
    <property type="project" value="InterPro"/>
</dbReference>
<dbReference type="SUPFAM" id="SSF75217">
    <property type="entry name" value="alpha/beta knot"/>
    <property type="match status" value="1"/>
</dbReference>
<feature type="domain" description="tRNA/rRNA methyltransferase SpoU type" evidence="5">
    <location>
        <begin position="116"/>
        <end position="281"/>
    </location>
</feature>
<gene>
    <name evidence="6" type="ORF">CEUR00632_LOCUS4746</name>
</gene>
<dbReference type="InterPro" id="IPR004384">
    <property type="entry name" value="RNA_MeTrfase_TrmJ/LasT"/>
</dbReference>
<dbReference type="InterPro" id="IPR029026">
    <property type="entry name" value="tRNA_m1G_MTases_N"/>
</dbReference>
<dbReference type="PANTHER" id="PTHR42786:SF2">
    <property type="entry name" value="TRNA (CYTIDINE_URIDINE-2'-O-)-METHYLTRANSFERASE TRMJ"/>
    <property type="match status" value="1"/>
</dbReference>
<dbReference type="InterPro" id="IPR029028">
    <property type="entry name" value="Alpha/beta_knot_MTases"/>
</dbReference>
<name>A0A7R9V4J6_9CHLO</name>
<accession>A0A7R9V4J6</accession>
<keyword evidence="4" id="KW-0949">S-adenosyl-L-methionine</keyword>
<sequence>MANCTTQLPWRRLMCVPTRLHSLPKREVLQLTAPRFYSPLNRRECEAGSQPSGGGVPSSEDVKGAMHIRYTEAEYLLQQQSQERAAWAASVRSATGNREHQFWEPSLDPPALLDGVVVVLVSPRRPISVGTVARAASCFEVGSLRIVQPRGEYVTRHSKSASKGAQYLLYRAREFDSVSDAVSDADLSIAFTRWVAGRSNAFFDLSAVLNHPVVQELICAPLLEDTNGNKSRARTRLALVFGREELGLSDAEVDACDAVCSIPIGRLQESLSLSHAVSIALSNIYSQRLAAVVDSTTAYKGDNSRHQDARRYLVRSVAELADGIGDLEGGTEQ</sequence>